<accession>A0AAD1XSN4</accession>
<proteinExistence type="predicted"/>
<sequence length="51" mass="5855">MNLYKLIEGALVSIHYSVPISQRLRPFCSKEALQKARSGILVYECSIFSFF</sequence>
<comment type="caution">
    <text evidence="1">The sequence shown here is derived from an EMBL/GenBank/DDBJ whole genome shotgun (WGS) entry which is preliminary data.</text>
</comment>
<protein>
    <submittedName>
        <fullName evidence="1">Uncharacterized protein</fullName>
    </submittedName>
</protein>
<evidence type="ECO:0000313" key="2">
    <source>
        <dbReference type="Proteomes" id="UP001295684"/>
    </source>
</evidence>
<dbReference type="Proteomes" id="UP001295684">
    <property type="component" value="Unassembled WGS sequence"/>
</dbReference>
<name>A0AAD1XSN4_EUPCR</name>
<keyword evidence="2" id="KW-1185">Reference proteome</keyword>
<organism evidence="1 2">
    <name type="scientific">Euplotes crassus</name>
    <dbReference type="NCBI Taxonomy" id="5936"/>
    <lineage>
        <taxon>Eukaryota</taxon>
        <taxon>Sar</taxon>
        <taxon>Alveolata</taxon>
        <taxon>Ciliophora</taxon>
        <taxon>Intramacronucleata</taxon>
        <taxon>Spirotrichea</taxon>
        <taxon>Hypotrichia</taxon>
        <taxon>Euplotida</taxon>
        <taxon>Euplotidae</taxon>
        <taxon>Moneuplotes</taxon>
    </lineage>
</organism>
<dbReference type="AlphaFoldDB" id="A0AAD1XSN4"/>
<gene>
    <name evidence="1" type="ORF">ECRASSUSDP1_LOCUS19476</name>
</gene>
<dbReference type="EMBL" id="CAMPGE010019773">
    <property type="protein sequence ID" value="CAI2378084.1"/>
    <property type="molecule type" value="Genomic_DNA"/>
</dbReference>
<evidence type="ECO:0000313" key="1">
    <source>
        <dbReference type="EMBL" id="CAI2378084.1"/>
    </source>
</evidence>
<reference evidence="1" key="1">
    <citation type="submission" date="2023-07" db="EMBL/GenBank/DDBJ databases">
        <authorList>
            <consortium name="AG Swart"/>
            <person name="Singh M."/>
            <person name="Singh A."/>
            <person name="Seah K."/>
            <person name="Emmerich C."/>
        </authorList>
    </citation>
    <scope>NUCLEOTIDE SEQUENCE</scope>
    <source>
        <strain evidence="1">DP1</strain>
    </source>
</reference>